<dbReference type="AlphaFoldDB" id="A0A6S6U9R3"/>
<reference evidence="1" key="1">
    <citation type="submission" date="2020-01" db="EMBL/GenBank/DDBJ databases">
        <authorList>
            <person name="Meier V. D."/>
            <person name="Meier V D."/>
        </authorList>
    </citation>
    <scope>NUCLEOTIDE SEQUENCE</scope>
    <source>
        <strain evidence="1">HLG_WM_MAG_01</strain>
    </source>
</reference>
<gene>
    <name evidence="1" type="ORF">HELGO_WM24852</name>
</gene>
<dbReference type="SUPFAM" id="SSF82171">
    <property type="entry name" value="DPP6 N-terminal domain-like"/>
    <property type="match status" value="1"/>
</dbReference>
<dbReference type="EMBL" id="CACVAS010000142">
    <property type="protein sequence ID" value="CAA6826040.1"/>
    <property type="molecule type" value="Genomic_DNA"/>
</dbReference>
<accession>A0A6S6U9R3</accession>
<proteinExistence type="predicted"/>
<evidence type="ECO:0000313" key="1">
    <source>
        <dbReference type="EMBL" id="CAA6826040.1"/>
    </source>
</evidence>
<protein>
    <submittedName>
        <fullName evidence="1">Uncharacterized protein</fullName>
    </submittedName>
</protein>
<name>A0A6S6U9R3_9BACT</name>
<sequence length="447" mass="51315">MNLRNITNKKGNYLVGFHDVDPWSSDHKKILCLRAKTMEDIPSEENQADVVLVDLESGNVKTLDKTICWNFPQGGRQAWVRHKECDKVIYNTREDNKFIAKLVDKNGKQLLTYDKPTYAISPCSNFSYGLNYERLYRLGAYGYAGVTDESKGDYLPIDDGIWKTDLSTGKSKLILSIKDVAETVGNSKVLKESEHYLTHIVPSPNGEKISFLHRYWLPDGGIQTRLVICDSNGKNPQVWDEGFMSHFDWIDNSSIIIWGKPASKAQALRSSSFLKNIPFLSTILQGLKPLIKKVLGKRIIPEGYYKLVSYEKRFESIKYSELLPTEDGHPSFCPSDRSLLLTDTYPDANSERELIILDTKDNNIINLCKLKESQLKPSENNFDSISKYVDSDMLQKFSKKHFVHSRSGVHCDFHPRWRRDGNYVCIDSNHEDFRSVYIIEIKKDSFK</sequence>
<organism evidence="1">
    <name type="scientific">uncultured Sulfurovum sp</name>
    <dbReference type="NCBI Taxonomy" id="269237"/>
    <lineage>
        <taxon>Bacteria</taxon>
        <taxon>Pseudomonadati</taxon>
        <taxon>Campylobacterota</taxon>
        <taxon>Epsilonproteobacteria</taxon>
        <taxon>Campylobacterales</taxon>
        <taxon>Sulfurovaceae</taxon>
        <taxon>Sulfurovum</taxon>
        <taxon>environmental samples</taxon>
    </lineage>
</organism>